<evidence type="ECO:0000259" key="7">
    <source>
        <dbReference type="Pfam" id="PF01171"/>
    </source>
</evidence>
<comment type="catalytic activity">
    <reaction evidence="5 6">
        <text>cytidine(34) in tRNA(Ile2) + L-lysine + ATP = lysidine(34) in tRNA(Ile2) + AMP + diphosphate + H(+)</text>
        <dbReference type="Rhea" id="RHEA:43744"/>
        <dbReference type="Rhea" id="RHEA-COMP:10625"/>
        <dbReference type="Rhea" id="RHEA-COMP:10670"/>
        <dbReference type="ChEBI" id="CHEBI:15378"/>
        <dbReference type="ChEBI" id="CHEBI:30616"/>
        <dbReference type="ChEBI" id="CHEBI:32551"/>
        <dbReference type="ChEBI" id="CHEBI:33019"/>
        <dbReference type="ChEBI" id="CHEBI:82748"/>
        <dbReference type="ChEBI" id="CHEBI:83665"/>
        <dbReference type="ChEBI" id="CHEBI:456215"/>
        <dbReference type="EC" id="6.3.4.19"/>
    </reaction>
</comment>
<dbReference type="PANTHER" id="PTHR43033:SF1">
    <property type="entry name" value="TRNA(ILE)-LYSIDINE SYNTHASE-RELATED"/>
    <property type="match status" value="1"/>
</dbReference>
<comment type="similarity">
    <text evidence="6">Belongs to the tRNA(Ile)-lysidine synthase family.</text>
</comment>
<reference evidence="9" key="1">
    <citation type="journal article" date="2019" name="Int. J. Syst. Evol. Microbiol.">
        <title>The Global Catalogue of Microorganisms (GCM) 10K type strain sequencing project: providing services to taxonomists for standard genome sequencing and annotation.</title>
        <authorList>
            <consortium name="The Broad Institute Genomics Platform"/>
            <consortium name="The Broad Institute Genome Sequencing Center for Infectious Disease"/>
            <person name="Wu L."/>
            <person name="Ma J."/>
        </authorList>
    </citation>
    <scope>NUCLEOTIDE SEQUENCE [LARGE SCALE GENOMIC DNA]</scope>
    <source>
        <strain evidence="9">CGMCC 1.12989</strain>
    </source>
</reference>
<accession>A0ABV8RLD3</accession>
<dbReference type="InterPro" id="IPR012795">
    <property type="entry name" value="tRNA_Ile_lys_synt_N"/>
</dbReference>
<evidence type="ECO:0000256" key="1">
    <source>
        <dbReference type="ARBA" id="ARBA00022598"/>
    </source>
</evidence>
<keyword evidence="4 6" id="KW-0067">ATP-binding</keyword>
<evidence type="ECO:0000256" key="6">
    <source>
        <dbReference type="HAMAP-Rule" id="MF_01161"/>
    </source>
</evidence>
<evidence type="ECO:0000256" key="3">
    <source>
        <dbReference type="ARBA" id="ARBA00022741"/>
    </source>
</evidence>
<dbReference type="SUPFAM" id="SSF52402">
    <property type="entry name" value="Adenine nucleotide alpha hydrolases-like"/>
    <property type="match status" value="1"/>
</dbReference>
<keyword evidence="3 6" id="KW-0547">Nucleotide-binding</keyword>
<dbReference type="CDD" id="cd01992">
    <property type="entry name" value="TilS_N"/>
    <property type="match status" value="1"/>
</dbReference>
<sequence>MWPTDRPVGLAVSGGPDSLALLLLAHRAIPGRFAVATVDHRLRPESAAEAAQVAQVCTQRGIAHETLSITVPAGNTQAMARQARYAALADWARRHDLKAVVTAHHSDDQAETLLMRLMRGAGLRGLASMREASQLPGAPDVVLLRPLLDWRRQALADVVAAEGLQAAQDPSNTDPRYARPALRAALASAPWLDPEMLAASAAHLADAEDALAWAAAREWDECVILDGDGALYSPAAPRAVRLRVVERIIAAMASEGLPRGSEIARLVDSLDRGEIATLAGVRAQSGDGVWRFVAAPPRRT</sequence>
<dbReference type="HAMAP" id="MF_01161">
    <property type="entry name" value="tRNA_Ile_lys_synt"/>
    <property type="match status" value="1"/>
</dbReference>
<dbReference type="RefSeq" id="WP_379537237.1">
    <property type="nucleotide sequence ID" value="NZ_JBHSDR010000003.1"/>
</dbReference>
<keyword evidence="1 6" id="KW-0436">Ligase</keyword>
<dbReference type="EC" id="6.3.4.19" evidence="6"/>
<dbReference type="Pfam" id="PF01171">
    <property type="entry name" value="ATP_bind_3"/>
    <property type="match status" value="1"/>
</dbReference>
<keyword evidence="2 6" id="KW-0819">tRNA processing</keyword>
<dbReference type="Proteomes" id="UP001595828">
    <property type="component" value="Unassembled WGS sequence"/>
</dbReference>
<evidence type="ECO:0000313" key="8">
    <source>
        <dbReference type="EMBL" id="MFC4293752.1"/>
    </source>
</evidence>
<evidence type="ECO:0000256" key="4">
    <source>
        <dbReference type="ARBA" id="ARBA00022840"/>
    </source>
</evidence>
<comment type="subcellular location">
    <subcellularLocation>
        <location evidence="6">Cytoplasm</location>
    </subcellularLocation>
</comment>
<dbReference type="EMBL" id="JBHSDR010000003">
    <property type="protein sequence ID" value="MFC4293752.1"/>
    <property type="molecule type" value="Genomic_DNA"/>
</dbReference>
<dbReference type="InterPro" id="IPR012094">
    <property type="entry name" value="tRNA_Ile_lys_synt"/>
</dbReference>
<dbReference type="Gene3D" id="3.40.50.620">
    <property type="entry name" value="HUPs"/>
    <property type="match status" value="1"/>
</dbReference>
<protein>
    <recommendedName>
        <fullName evidence="6">tRNA(Ile)-lysidine synthase</fullName>
        <ecNumber evidence="6">6.3.4.19</ecNumber>
    </recommendedName>
    <alternativeName>
        <fullName evidence="6">tRNA(Ile)-2-lysyl-cytidine synthase</fullName>
    </alternativeName>
    <alternativeName>
        <fullName evidence="6">tRNA(Ile)-lysidine synthetase</fullName>
    </alternativeName>
</protein>
<organism evidence="8 9">
    <name type="scientific">Novosphingobium tardum</name>
    <dbReference type="NCBI Taxonomy" id="1538021"/>
    <lineage>
        <taxon>Bacteria</taxon>
        <taxon>Pseudomonadati</taxon>
        <taxon>Pseudomonadota</taxon>
        <taxon>Alphaproteobacteria</taxon>
        <taxon>Sphingomonadales</taxon>
        <taxon>Sphingomonadaceae</taxon>
        <taxon>Novosphingobium</taxon>
    </lineage>
</organism>
<dbReference type="InterPro" id="IPR014729">
    <property type="entry name" value="Rossmann-like_a/b/a_fold"/>
</dbReference>
<dbReference type="NCBIfam" id="TIGR02432">
    <property type="entry name" value="lysidine_TilS_N"/>
    <property type="match status" value="1"/>
</dbReference>
<evidence type="ECO:0000256" key="2">
    <source>
        <dbReference type="ARBA" id="ARBA00022694"/>
    </source>
</evidence>
<comment type="domain">
    <text evidence="6">The N-terminal region contains the highly conserved SGGXDS motif, predicted to be a P-loop motif involved in ATP binding.</text>
</comment>
<name>A0ABV8RLD3_9SPHN</name>
<gene>
    <name evidence="6 8" type="primary">tilS</name>
    <name evidence="8" type="ORF">ACFO0A_01630</name>
</gene>
<comment type="caution">
    <text evidence="8">The sequence shown here is derived from an EMBL/GenBank/DDBJ whole genome shotgun (WGS) entry which is preliminary data.</text>
</comment>
<evidence type="ECO:0000256" key="5">
    <source>
        <dbReference type="ARBA" id="ARBA00048539"/>
    </source>
</evidence>
<feature type="domain" description="tRNA(Ile)-lysidine/2-thiocytidine synthase N-terminal" evidence="7">
    <location>
        <begin position="9"/>
        <end position="184"/>
    </location>
</feature>
<comment type="function">
    <text evidence="6">Ligates lysine onto the cytidine present at position 34 of the AUA codon-specific tRNA(Ile) that contains the anticodon CAU, in an ATP-dependent manner. Cytidine is converted to lysidine, thus changing the amino acid specificity of the tRNA from methionine to isoleucine.</text>
</comment>
<dbReference type="GO" id="GO:0032267">
    <property type="term" value="F:tRNA(Ile)-lysidine synthase activity"/>
    <property type="evidence" value="ECO:0007669"/>
    <property type="project" value="UniProtKB-EC"/>
</dbReference>
<keyword evidence="9" id="KW-1185">Reference proteome</keyword>
<dbReference type="InterPro" id="IPR011063">
    <property type="entry name" value="TilS/TtcA_N"/>
</dbReference>
<proteinExistence type="inferred from homology"/>
<evidence type="ECO:0000313" key="9">
    <source>
        <dbReference type="Proteomes" id="UP001595828"/>
    </source>
</evidence>
<dbReference type="PANTHER" id="PTHR43033">
    <property type="entry name" value="TRNA(ILE)-LYSIDINE SYNTHASE-RELATED"/>
    <property type="match status" value="1"/>
</dbReference>
<keyword evidence="6" id="KW-0963">Cytoplasm</keyword>
<feature type="binding site" evidence="6">
    <location>
        <begin position="13"/>
        <end position="18"/>
    </location>
    <ligand>
        <name>ATP</name>
        <dbReference type="ChEBI" id="CHEBI:30616"/>
    </ligand>
</feature>